<dbReference type="RefSeq" id="WP_202784664.1">
    <property type="nucleotide sequence ID" value="NZ_CAHJWF010000500.1"/>
</dbReference>
<organism evidence="2 3">
    <name type="scientific">Bathymodiolus thermophilus thioautotrophic gill symbiont</name>
    <dbReference type="NCBI Taxonomy" id="2360"/>
    <lineage>
        <taxon>Bacteria</taxon>
        <taxon>Pseudomonadati</taxon>
        <taxon>Pseudomonadota</taxon>
        <taxon>Gammaproteobacteria</taxon>
        <taxon>sulfur-oxidizing symbionts</taxon>
    </lineage>
</organism>
<protein>
    <recommendedName>
        <fullName evidence="4">DUF2007 domain-containing protein</fullName>
    </recommendedName>
</protein>
<name>A0ABM8MD09_9GAMM</name>
<evidence type="ECO:0008006" key="4">
    <source>
        <dbReference type="Google" id="ProtNLM"/>
    </source>
</evidence>
<evidence type="ECO:0000313" key="2">
    <source>
        <dbReference type="EMBL" id="CAB5507961.1"/>
    </source>
</evidence>
<gene>
    <name evidence="2" type="ORF">AZO1586I_2236</name>
</gene>
<keyword evidence="1" id="KW-0472">Membrane</keyword>
<keyword evidence="3" id="KW-1185">Reference proteome</keyword>
<keyword evidence="1" id="KW-1133">Transmembrane helix</keyword>
<evidence type="ECO:0000313" key="3">
    <source>
        <dbReference type="Proteomes" id="UP000626656"/>
    </source>
</evidence>
<accession>A0ABM8MD09</accession>
<dbReference type="EMBL" id="CAHJWF010000500">
    <property type="protein sequence ID" value="CAB5507961.1"/>
    <property type="molecule type" value="Genomic_DNA"/>
</dbReference>
<evidence type="ECO:0000256" key="1">
    <source>
        <dbReference type="SAM" id="Phobius"/>
    </source>
</evidence>
<keyword evidence="1" id="KW-0812">Transmembrane</keyword>
<dbReference type="Proteomes" id="UP000626656">
    <property type="component" value="Unassembled WGS sequence"/>
</dbReference>
<proteinExistence type="predicted"/>
<reference evidence="2 3" key="1">
    <citation type="submission" date="2020-05" db="EMBL/GenBank/DDBJ databases">
        <authorList>
            <person name="Petersen J."/>
            <person name="Sayavedra L."/>
        </authorList>
    </citation>
    <scope>NUCLEOTIDE SEQUENCE [LARGE SCALE GENOMIC DNA]</scope>
    <source>
        <strain evidence="2">B azoricus SOX ET2 1586I</strain>
    </source>
</reference>
<comment type="caution">
    <text evidence="2">The sequence shown here is derived from an EMBL/GenBank/DDBJ whole genome shotgun (WGS) entry which is preliminary data.</text>
</comment>
<feature type="transmembrane region" description="Helical" evidence="1">
    <location>
        <begin position="104"/>
        <end position="121"/>
    </location>
</feature>
<sequence length="138" mass="15897">MELVAVESYNHPIDAYLAKGRLEVEGVPVFLANEHHVWMNWSYAQALGGMQLKVSPQHFTDAQKILKMHNQGEYEHLLNEIFPEIDTKNCPNCNANSYVSKFPLHRIFFTLVSLAISVVLLSKRTLHTCQQCNQKWKD</sequence>